<evidence type="ECO:0000256" key="5">
    <source>
        <dbReference type="SAM" id="SignalP"/>
    </source>
</evidence>
<evidence type="ECO:0000313" key="7">
    <source>
        <dbReference type="EMBL" id="KAJ7388689.1"/>
    </source>
</evidence>
<dbReference type="Proteomes" id="UP001163046">
    <property type="component" value="Unassembled WGS sequence"/>
</dbReference>
<keyword evidence="5" id="KW-0732">Signal</keyword>
<gene>
    <name evidence="7" type="ORF">OS493_036238</name>
</gene>
<sequence length="763" mass="86791">MKMIIFLLLLMWNGQEGILAIQGCGSVVNNILKSPGYPKNYPNNMDCNYSVPIPPGMKMTVVFNYFKLEGQEPNCFDYLQVAIKINQISTVVGTFCGRHLRRIPIPAGDSVVFTFHTDHKNQEKGFHLTFLFTEDGCGSVVNNILKSPGYPNYYPKDMDCDYLVRIPQNRTMKISFVDFDLEYASSCRFDYLKIIDDRGHVVRTYCGQKTEDNVILSGDYVVMKFQSDGDNQRRGFLIYFTAVSRGCGSVVNNILKSPGYPQNYPNNMDCNYSVPIPPGMNMTIVVNYFNLEGQELVCSYDYLQVAIKINQESSVHVLGTFCGLRTSMVSIPAGDSVVFTFHTDHKNQEKGFHLTFLFTEDEDRWLRTYCDKKTGHDIILSGNYVVMKFHSDRADQERGFLIYFTAVPLGCGSVVNNMLKSPGYPQNYPNNMDCNYLVPIPPGMNMTIVVNYFNLEGQELVCRIPIPAGDSVVFTFHTDHKNQEKGFHLTFLFTEVGCGSVVNNTLKSPGYPNDYPNNMDCDYLVRIPQNMTMKISFIDFDLQGLDFLPCWFDYLKIINDRGQVVHTYCGQKTRHDVILSGDHVVMKFHSDSVLQARGFLIYFTAVPPVPVTLQTTAGITQRKDESTREKIVNKTTTYILSGVASILFLLLCFILSYLCYRRLHHKGVNRSARSVREIIPLDKWELLPEQIEHEEELGRGAFGVVYKATLKRRVGIEVFDTKKRLEPNKACQVVAVKVLQGTMQSSCKAVQKSKYQRFTCITR</sequence>
<dbReference type="EMBL" id="MU825455">
    <property type="protein sequence ID" value="KAJ7388689.1"/>
    <property type="molecule type" value="Genomic_DNA"/>
</dbReference>
<dbReference type="PANTHER" id="PTHR24251">
    <property type="entry name" value="OVOCHYMASE-RELATED"/>
    <property type="match status" value="1"/>
</dbReference>
<name>A0A9W9ZZ63_9CNID</name>
<dbReference type="Gene3D" id="3.30.200.20">
    <property type="entry name" value="Phosphorylase Kinase, domain 1"/>
    <property type="match status" value="1"/>
</dbReference>
<evidence type="ECO:0000313" key="8">
    <source>
        <dbReference type="Proteomes" id="UP001163046"/>
    </source>
</evidence>
<evidence type="ECO:0000256" key="1">
    <source>
        <dbReference type="ARBA" id="ARBA00022737"/>
    </source>
</evidence>
<keyword evidence="2" id="KW-1015">Disulfide bond</keyword>
<feature type="domain" description="CUB" evidence="6">
    <location>
        <begin position="485"/>
        <end position="606"/>
    </location>
</feature>
<dbReference type="CDD" id="cd00041">
    <property type="entry name" value="CUB"/>
    <property type="match status" value="4"/>
</dbReference>
<dbReference type="InterPro" id="IPR011009">
    <property type="entry name" value="Kinase-like_dom_sf"/>
</dbReference>
<accession>A0A9W9ZZ63</accession>
<proteinExistence type="predicted"/>
<evidence type="ECO:0000256" key="2">
    <source>
        <dbReference type="ARBA" id="ARBA00023157"/>
    </source>
</evidence>
<feature type="domain" description="CUB" evidence="6">
    <location>
        <begin position="398"/>
        <end position="462"/>
    </location>
</feature>
<protein>
    <recommendedName>
        <fullName evidence="6">CUB domain-containing protein</fullName>
    </recommendedName>
</protein>
<feature type="domain" description="CUB" evidence="6">
    <location>
        <begin position="244"/>
        <end position="359"/>
    </location>
</feature>
<feature type="chain" id="PRO_5040860189" description="CUB domain-containing protein" evidence="5">
    <location>
        <begin position="21"/>
        <end position="763"/>
    </location>
</feature>
<comment type="caution">
    <text evidence="7">The sequence shown here is derived from an EMBL/GenBank/DDBJ whole genome shotgun (WGS) entry which is preliminary data.</text>
</comment>
<keyword evidence="4" id="KW-0812">Transmembrane</keyword>
<dbReference type="SMART" id="SM00042">
    <property type="entry name" value="CUB"/>
    <property type="match status" value="5"/>
</dbReference>
<dbReference type="OrthoDB" id="10009301at2759"/>
<dbReference type="SUPFAM" id="SSF56112">
    <property type="entry name" value="Protein kinase-like (PK-like)"/>
    <property type="match status" value="1"/>
</dbReference>
<feature type="domain" description="CUB" evidence="6">
    <location>
        <begin position="96"/>
        <end position="243"/>
    </location>
</feature>
<dbReference type="AlphaFoldDB" id="A0A9W9ZZ63"/>
<dbReference type="Gene3D" id="2.60.120.290">
    <property type="entry name" value="Spermadhesin, CUB domain"/>
    <property type="match status" value="6"/>
</dbReference>
<dbReference type="FunFam" id="2.60.120.290:FF:000005">
    <property type="entry name" value="Procollagen C-endopeptidase enhancer 1"/>
    <property type="match status" value="2"/>
</dbReference>
<dbReference type="SUPFAM" id="SSF49854">
    <property type="entry name" value="Spermadhesin, CUB domain"/>
    <property type="match status" value="6"/>
</dbReference>
<keyword evidence="4" id="KW-1133">Transmembrane helix</keyword>
<reference evidence="7" key="1">
    <citation type="submission" date="2023-01" db="EMBL/GenBank/DDBJ databases">
        <title>Genome assembly of the deep-sea coral Lophelia pertusa.</title>
        <authorList>
            <person name="Herrera S."/>
            <person name="Cordes E."/>
        </authorList>
    </citation>
    <scope>NUCLEOTIDE SEQUENCE</scope>
    <source>
        <strain evidence="7">USNM1676648</strain>
        <tissue evidence="7">Polyp</tissue>
    </source>
</reference>
<feature type="domain" description="CUB" evidence="6">
    <location>
        <begin position="15"/>
        <end position="95"/>
    </location>
</feature>
<dbReference type="Pfam" id="PF00431">
    <property type="entry name" value="CUB"/>
    <property type="match status" value="5"/>
</dbReference>
<evidence type="ECO:0000256" key="3">
    <source>
        <dbReference type="PROSITE-ProRule" id="PRU00059"/>
    </source>
</evidence>
<comment type="caution">
    <text evidence="3">Lacks conserved residue(s) required for the propagation of feature annotation.</text>
</comment>
<organism evidence="7 8">
    <name type="scientific">Desmophyllum pertusum</name>
    <dbReference type="NCBI Taxonomy" id="174260"/>
    <lineage>
        <taxon>Eukaryota</taxon>
        <taxon>Metazoa</taxon>
        <taxon>Cnidaria</taxon>
        <taxon>Anthozoa</taxon>
        <taxon>Hexacorallia</taxon>
        <taxon>Scleractinia</taxon>
        <taxon>Caryophylliina</taxon>
        <taxon>Caryophylliidae</taxon>
        <taxon>Desmophyllum</taxon>
    </lineage>
</organism>
<dbReference type="InterPro" id="IPR035914">
    <property type="entry name" value="Sperma_CUB_dom_sf"/>
</dbReference>
<evidence type="ECO:0000256" key="4">
    <source>
        <dbReference type="SAM" id="Phobius"/>
    </source>
</evidence>
<keyword evidence="8" id="KW-1185">Reference proteome</keyword>
<feature type="signal peptide" evidence="5">
    <location>
        <begin position="1"/>
        <end position="20"/>
    </location>
</feature>
<feature type="transmembrane region" description="Helical" evidence="4">
    <location>
        <begin position="638"/>
        <end position="660"/>
    </location>
</feature>
<evidence type="ECO:0000259" key="6">
    <source>
        <dbReference type="PROSITE" id="PS01180"/>
    </source>
</evidence>
<dbReference type="PROSITE" id="PS01180">
    <property type="entry name" value="CUB"/>
    <property type="match status" value="5"/>
</dbReference>
<keyword evidence="1" id="KW-0677">Repeat</keyword>
<keyword evidence="4" id="KW-0472">Membrane</keyword>
<dbReference type="InterPro" id="IPR000859">
    <property type="entry name" value="CUB_dom"/>
</dbReference>